<reference evidence="2" key="1">
    <citation type="submission" date="2021-01" db="EMBL/GenBank/DDBJ databases">
        <title>Whole genome shotgun sequence of Virgisporangium aliadipatigenens NBRC 105644.</title>
        <authorList>
            <person name="Komaki H."/>
            <person name="Tamura T."/>
        </authorList>
    </citation>
    <scope>NUCLEOTIDE SEQUENCE</scope>
    <source>
        <strain evidence="2">NBRC 105644</strain>
    </source>
</reference>
<comment type="caution">
    <text evidence="2">The sequence shown here is derived from an EMBL/GenBank/DDBJ whole genome shotgun (WGS) entry which is preliminary data.</text>
</comment>
<dbReference type="InterPro" id="IPR047955">
    <property type="entry name" value="DrmC-like"/>
</dbReference>
<accession>A0A8J4DTV1</accession>
<dbReference type="SUPFAM" id="SSF56024">
    <property type="entry name" value="Phospholipase D/nuclease"/>
    <property type="match status" value="1"/>
</dbReference>
<dbReference type="AlphaFoldDB" id="A0A8J4DTV1"/>
<proteinExistence type="predicted"/>
<dbReference type="PROSITE" id="PS50035">
    <property type="entry name" value="PLD"/>
    <property type="match status" value="1"/>
</dbReference>
<evidence type="ECO:0000259" key="1">
    <source>
        <dbReference type="PROSITE" id="PS50035"/>
    </source>
</evidence>
<dbReference type="NCBIfam" id="NF038319">
    <property type="entry name" value="DISARM_DrmC_I"/>
    <property type="match status" value="1"/>
</dbReference>
<protein>
    <recommendedName>
        <fullName evidence="1">PLD phosphodiesterase domain-containing protein</fullName>
    </recommendedName>
</protein>
<dbReference type="GO" id="GO:0003824">
    <property type="term" value="F:catalytic activity"/>
    <property type="evidence" value="ECO:0007669"/>
    <property type="project" value="InterPro"/>
</dbReference>
<dbReference type="InterPro" id="IPR001736">
    <property type="entry name" value="PLipase_D/transphosphatidylase"/>
</dbReference>
<dbReference type="Pfam" id="PF13091">
    <property type="entry name" value="PLDc_2"/>
    <property type="match status" value="1"/>
</dbReference>
<feature type="domain" description="PLD phosphodiesterase" evidence="1">
    <location>
        <begin position="173"/>
        <end position="200"/>
    </location>
</feature>
<organism evidence="2 3">
    <name type="scientific">Virgisporangium aliadipatigenens</name>
    <dbReference type="NCBI Taxonomy" id="741659"/>
    <lineage>
        <taxon>Bacteria</taxon>
        <taxon>Bacillati</taxon>
        <taxon>Actinomycetota</taxon>
        <taxon>Actinomycetes</taxon>
        <taxon>Micromonosporales</taxon>
        <taxon>Micromonosporaceae</taxon>
        <taxon>Virgisporangium</taxon>
    </lineage>
</organism>
<dbReference type="InterPro" id="IPR025202">
    <property type="entry name" value="PLD-like_dom"/>
</dbReference>
<dbReference type="EMBL" id="BOPF01000026">
    <property type="protein sequence ID" value="GIJ49408.1"/>
    <property type="molecule type" value="Genomic_DNA"/>
</dbReference>
<gene>
    <name evidence="2" type="ORF">Val02_62940</name>
</gene>
<name>A0A8J4DTV1_9ACTN</name>
<sequence>MAADPHAALGAFITAFEAERLATALQAGSTTTQALKEVHTARRSEAKRLLTEAGLGPHQVETTVAVLRAIAGARSVRTTITPVWTMPGSEATIGRLTSEAQRLIEEARMSIVCSSFNFTPHSGMWPALRAAATRADLSVKVYLDAHAGSPTAVAAHLPKATVFRTLTLPDAHQPLVSHAKFIVIDRALTLMTSANFSYSAENTNVELGLLVHDTSLAESIESLMRSKHGVLYERVV</sequence>
<dbReference type="RefSeq" id="WP_203902873.1">
    <property type="nucleotide sequence ID" value="NZ_BOPF01000026.1"/>
</dbReference>
<dbReference type="Proteomes" id="UP000619260">
    <property type="component" value="Unassembled WGS sequence"/>
</dbReference>
<keyword evidence="3" id="KW-1185">Reference proteome</keyword>
<dbReference type="GO" id="GO:0006793">
    <property type="term" value="P:phosphorus metabolic process"/>
    <property type="evidence" value="ECO:0007669"/>
    <property type="project" value="UniProtKB-ARBA"/>
</dbReference>
<dbReference type="Gene3D" id="3.30.870.10">
    <property type="entry name" value="Endonuclease Chain A"/>
    <property type="match status" value="1"/>
</dbReference>
<evidence type="ECO:0000313" key="3">
    <source>
        <dbReference type="Proteomes" id="UP000619260"/>
    </source>
</evidence>
<evidence type="ECO:0000313" key="2">
    <source>
        <dbReference type="EMBL" id="GIJ49408.1"/>
    </source>
</evidence>